<gene>
    <name evidence="1" type="ORF">SAMN05443549_1082</name>
</gene>
<dbReference type="Gene3D" id="2.20.110.10">
    <property type="entry name" value="Histone H3 K4-specific methyltransferase SET7/9 N-terminal domain"/>
    <property type="match status" value="3"/>
</dbReference>
<organism evidence="1 2">
    <name type="scientific">Flavobacterium fluvii</name>
    <dbReference type="NCBI Taxonomy" id="468056"/>
    <lineage>
        <taxon>Bacteria</taxon>
        <taxon>Pseudomonadati</taxon>
        <taxon>Bacteroidota</taxon>
        <taxon>Flavobacteriia</taxon>
        <taxon>Flavobacteriales</taxon>
        <taxon>Flavobacteriaceae</taxon>
        <taxon>Flavobacterium</taxon>
    </lineage>
</organism>
<dbReference type="OrthoDB" id="9785122at2"/>
<keyword evidence="2" id="KW-1185">Reference proteome</keyword>
<dbReference type="Pfam" id="PF07661">
    <property type="entry name" value="MORN_2"/>
    <property type="match status" value="2"/>
</dbReference>
<dbReference type="Proteomes" id="UP000184516">
    <property type="component" value="Unassembled WGS sequence"/>
</dbReference>
<dbReference type="EMBL" id="FQWB01000008">
    <property type="protein sequence ID" value="SHG87859.1"/>
    <property type="molecule type" value="Genomic_DNA"/>
</dbReference>
<dbReference type="AlphaFoldDB" id="A0A1M5NF92"/>
<sequence>MIKMKFSFFKIVLFFFFCQTLLSQTDYNKLDEKGKKHGLWKGFYQDTKNPKYEGTFEHGKEVGVFTFFDNAKTKRVIATREFNATDNSAYTIMYDQLKNKVSEGKVVNKLSEGPWTYYHKASKAIMATENYSKGKLEGLRSVFYPNGKIAEETMYKNDLKNGTYKKYAENGIIIEESNYKNNEYDGLATFRNPDDGTIVSTGKFVNGKKSGIWQFFQKGKLVKEENMSFPQTKPKAKKN</sequence>
<proteinExistence type="predicted"/>
<evidence type="ECO:0000313" key="1">
    <source>
        <dbReference type="EMBL" id="SHG87859.1"/>
    </source>
</evidence>
<dbReference type="STRING" id="468056.SAMN05443549_1082"/>
<evidence type="ECO:0000313" key="2">
    <source>
        <dbReference type="Proteomes" id="UP000184516"/>
    </source>
</evidence>
<reference evidence="2" key="1">
    <citation type="submission" date="2016-11" db="EMBL/GenBank/DDBJ databases">
        <authorList>
            <person name="Varghese N."/>
            <person name="Submissions S."/>
        </authorList>
    </citation>
    <scope>NUCLEOTIDE SEQUENCE [LARGE SCALE GENOMIC DNA]</scope>
    <source>
        <strain evidence="2">DSM 19978</strain>
    </source>
</reference>
<accession>A0A1M5NF92</accession>
<name>A0A1M5NF92_9FLAO</name>
<protein>
    <submittedName>
        <fullName evidence="1">MORN repeat variant</fullName>
    </submittedName>
</protein>
<dbReference type="SUPFAM" id="SSF82185">
    <property type="entry name" value="Histone H3 K4-specific methyltransferase SET7/9 N-terminal domain"/>
    <property type="match status" value="2"/>
</dbReference>
<dbReference type="InterPro" id="IPR011652">
    <property type="entry name" value="MORN_2"/>
</dbReference>